<comment type="caution">
    <text evidence="1">The sequence shown here is derived from an EMBL/GenBank/DDBJ whole genome shotgun (WGS) entry which is preliminary data.</text>
</comment>
<proteinExistence type="predicted"/>
<reference evidence="1" key="1">
    <citation type="submission" date="2022-09" db="EMBL/GenBank/DDBJ databases">
        <title>A Global Phylogenomic Analysis of the Shiitake Genus Lentinula.</title>
        <authorList>
            <consortium name="DOE Joint Genome Institute"/>
            <person name="Sierra-Patev S."/>
            <person name="Min B."/>
            <person name="Naranjo-Ortiz M."/>
            <person name="Looney B."/>
            <person name="Konkel Z."/>
            <person name="Slot J.C."/>
            <person name="Sakamoto Y."/>
            <person name="Steenwyk J.L."/>
            <person name="Rokas A."/>
            <person name="Carro J."/>
            <person name="Camarero S."/>
            <person name="Ferreira P."/>
            <person name="Molpeceres G."/>
            <person name="Ruiz-Duenas F.J."/>
            <person name="Serrano A."/>
            <person name="Henrissat B."/>
            <person name="Drula E."/>
            <person name="Hughes K.W."/>
            <person name="Mata J.L."/>
            <person name="Ishikawa N.K."/>
            <person name="Vargas-Isla R."/>
            <person name="Ushijima S."/>
            <person name="Smith C.A."/>
            <person name="Ahrendt S."/>
            <person name="Andreopoulos W."/>
            <person name="He G."/>
            <person name="Labutti K."/>
            <person name="Lipzen A."/>
            <person name="Ng V."/>
            <person name="Riley R."/>
            <person name="Sandor L."/>
            <person name="Barry K."/>
            <person name="Martinez A.T."/>
            <person name="Xiao Y."/>
            <person name="Gibbons J.G."/>
            <person name="Terashima K."/>
            <person name="Grigoriev I.V."/>
            <person name="Hibbett D.S."/>
        </authorList>
    </citation>
    <scope>NUCLEOTIDE SEQUENCE</scope>
    <source>
        <strain evidence="1">TMI1499</strain>
    </source>
</reference>
<dbReference type="EMBL" id="MU795107">
    <property type="protein sequence ID" value="KAJ3810326.1"/>
    <property type="molecule type" value="Genomic_DNA"/>
</dbReference>
<evidence type="ECO:0000313" key="2">
    <source>
        <dbReference type="Proteomes" id="UP001163835"/>
    </source>
</evidence>
<name>A0ACC1TZT6_9AGAR</name>
<gene>
    <name evidence="1" type="ORF">F5876DRAFT_42030</name>
</gene>
<protein>
    <submittedName>
        <fullName evidence="1">Uncharacterized protein</fullName>
    </submittedName>
</protein>
<keyword evidence="2" id="KW-1185">Reference proteome</keyword>
<dbReference type="Proteomes" id="UP001163835">
    <property type="component" value="Unassembled WGS sequence"/>
</dbReference>
<evidence type="ECO:0000313" key="1">
    <source>
        <dbReference type="EMBL" id="KAJ3810326.1"/>
    </source>
</evidence>
<sequence length="49" mass="5556">MIPDFKLFSYVDRFEVIILLGACFLVDFVTADAKTNWAEGATMSSFYVL</sequence>
<organism evidence="1 2">
    <name type="scientific">Lentinula aff. lateritia</name>
    <dbReference type="NCBI Taxonomy" id="2804960"/>
    <lineage>
        <taxon>Eukaryota</taxon>
        <taxon>Fungi</taxon>
        <taxon>Dikarya</taxon>
        <taxon>Basidiomycota</taxon>
        <taxon>Agaricomycotina</taxon>
        <taxon>Agaricomycetes</taxon>
        <taxon>Agaricomycetidae</taxon>
        <taxon>Agaricales</taxon>
        <taxon>Marasmiineae</taxon>
        <taxon>Omphalotaceae</taxon>
        <taxon>Lentinula</taxon>
    </lineage>
</organism>
<accession>A0ACC1TZT6</accession>